<evidence type="ECO:0000256" key="3">
    <source>
        <dbReference type="ARBA" id="ARBA00022833"/>
    </source>
</evidence>
<comment type="caution">
    <text evidence="5">The sequence shown here is derived from an EMBL/GenBank/DDBJ whole genome shotgun (WGS) entry which is preliminary data.</text>
</comment>
<dbReference type="Gene3D" id="3.30.40.10">
    <property type="entry name" value="Zinc/RING finger domain, C3HC4 (zinc finger)"/>
    <property type="match status" value="1"/>
</dbReference>
<keyword evidence="6" id="KW-1185">Reference proteome</keyword>
<evidence type="ECO:0000313" key="5">
    <source>
        <dbReference type="EMBL" id="KAK8783978.1"/>
    </source>
</evidence>
<dbReference type="PROSITE" id="PS00518">
    <property type="entry name" value="ZF_RING_1"/>
    <property type="match status" value="1"/>
</dbReference>
<dbReference type="InterPro" id="IPR017907">
    <property type="entry name" value="Znf_RING_CS"/>
</dbReference>
<protein>
    <recommendedName>
        <fullName evidence="7">Tnf receptor-associated factor</fullName>
    </recommendedName>
</protein>
<dbReference type="Proteomes" id="UP001321473">
    <property type="component" value="Unassembled WGS sequence"/>
</dbReference>
<evidence type="ECO:0008006" key="7">
    <source>
        <dbReference type="Google" id="ProtNLM"/>
    </source>
</evidence>
<keyword evidence="2" id="KW-0863">Zinc-finger</keyword>
<gene>
    <name evidence="5" type="ORF">V5799_009656</name>
</gene>
<name>A0AAQ4FBL7_AMBAM</name>
<feature type="region of interest" description="Disordered" evidence="4">
    <location>
        <begin position="1"/>
        <end position="29"/>
    </location>
</feature>
<keyword evidence="3" id="KW-0862">Zinc</keyword>
<dbReference type="GO" id="GO:0008270">
    <property type="term" value="F:zinc ion binding"/>
    <property type="evidence" value="ECO:0007669"/>
    <property type="project" value="UniProtKB-KW"/>
</dbReference>
<evidence type="ECO:0000256" key="4">
    <source>
        <dbReference type="SAM" id="MobiDB-lite"/>
    </source>
</evidence>
<organism evidence="5 6">
    <name type="scientific">Amblyomma americanum</name>
    <name type="common">Lone star tick</name>
    <dbReference type="NCBI Taxonomy" id="6943"/>
    <lineage>
        <taxon>Eukaryota</taxon>
        <taxon>Metazoa</taxon>
        <taxon>Ecdysozoa</taxon>
        <taxon>Arthropoda</taxon>
        <taxon>Chelicerata</taxon>
        <taxon>Arachnida</taxon>
        <taxon>Acari</taxon>
        <taxon>Parasitiformes</taxon>
        <taxon>Ixodida</taxon>
        <taxon>Ixodoidea</taxon>
        <taxon>Ixodidae</taxon>
        <taxon>Amblyomminae</taxon>
        <taxon>Amblyomma</taxon>
    </lineage>
</organism>
<dbReference type="SUPFAM" id="SSF57850">
    <property type="entry name" value="RING/U-box"/>
    <property type="match status" value="1"/>
</dbReference>
<sequence>MDHVPSTSKSRPGAGSSMQRIPNAYDQTAQREDTAEFRGRWHILRGYSDLLNGRPIPFVGPQPGSRVCLTCQEVAATVYMFPCGHSVCDSCIDVRITNPGRVNYNAFCSADDVWFKARDVQNLEFRIEHLMYIEVCCPNMKFGCTFKCKLRELINHDLVHCAYHPKSSDHCHRQDNHPRDVVQPWNVCCGSPEKGNDSGNNAVRENDEAASSETAEIVVGNPLSAPITNFVEEMLVPIIDRMKKILDLFKNTVQGLCQAHSLEELTKLLELLDRLSRVSQDFVEFAKECLANLSPAASDARQE</sequence>
<keyword evidence="1" id="KW-0479">Metal-binding</keyword>
<dbReference type="AlphaFoldDB" id="A0AAQ4FBL7"/>
<evidence type="ECO:0000256" key="2">
    <source>
        <dbReference type="ARBA" id="ARBA00022771"/>
    </source>
</evidence>
<proteinExistence type="predicted"/>
<dbReference type="EMBL" id="JARKHS020004958">
    <property type="protein sequence ID" value="KAK8783978.1"/>
    <property type="molecule type" value="Genomic_DNA"/>
</dbReference>
<reference evidence="5 6" key="1">
    <citation type="journal article" date="2023" name="Arcadia Sci">
        <title>De novo assembly of a long-read Amblyomma americanum tick genome.</title>
        <authorList>
            <person name="Chou S."/>
            <person name="Poskanzer K.E."/>
            <person name="Rollins M."/>
            <person name="Thuy-Boun P.S."/>
        </authorList>
    </citation>
    <scope>NUCLEOTIDE SEQUENCE [LARGE SCALE GENOMIC DNA]</scope>
    <source>
        <strain evidence="5">F_SG_1</strain>
        <tissue evidence="5">Salivary glands</tissue>
    </source>
</reference>
<evidence type="ECO:0000313" key="6">
    <source>
        <dbReference type="Proteomes" id="UP001321473"/>
    </source>
</evidence>
<dbReference type="InterPro" id="IPR013083">
    <property type="entry name" value="Znf_RING/FYVE/PHD"/>
</dbReference>
<feature type="compositionally biased region" description="Polar residues" evidence="4">
    <location>
        <begin position="1"/>
        <end position="28"/>
    </location>
</feature>
<accession>A0AAQ4FBL7</accession>
<evidence type="ECO:0000256" key="1">
    <source>
        <dbReference type="ARBA" id="ARBA00022723"/>
    </source>
</evidence>